<protein>
    <submittedName>
        <fullName evidence="4">Uncharacterized protein</fullName>
    </submittedName>
</protein>
<keyword evidence="2 3" id="KW-0040">ANK repeat</keyword>
<dbReference type="Pfam" id="PF13606">
    <property type="entry name" value="Ank_3"/>
    <property type="match status" value="1"/>
</dbReference>
<dbReference type="STRING" id="56646.A0A2L2TE81"/>
<dbReference type="Gene3D" id="1.25.40.20">
    <property type="entry name" value="Ankyrin repeat-containing domain"/>
    <property type="match status" value="3"/>
</dbReference>
<dbReference type="PANTHER" id="PTHR24198:SF165">
    <property type="entry name" value="ANKYRIN REPEAT-CONTAINING PROTEIN-RELATED"/>
    <property type="match status" value="1"/>
</dbReference>
<dbReference type="PROSITE" id="PS50297">
    <property type="entry name" value="ANK_REP_REGION"/>
    <property type="match status" value="2"/>
</dbReference>
<feature type="repeat" description="ANK" evidence="3">
    <location>
        <begin position="294"/>
        <end position="317"/>
    </location>
</feature>
<evidence type="ECO:0000313" key="4">
    <source>
        <dbReference type="EMBL" id="CEI38667.1"/>
    </source>
</evidence>
<name>A0A2L2TE81_9HYPO</name>
<dbReference type="InterPro" id="IPR036770">
    <property type="entry name" value="Ankyrin_rpt-contain_sf"/>
</dbReference>
<accession>A0A2L2TE81</accession>
<dbReference type="SUPFAM" id="SSF48403">
    <property type="entry name" value="Ankyrin repeat"/>
    <property type="match status" value="2"/>
</dbReference>
<organism evidence="4 5">
    <name type="scientific">Fusarium venenatum</name>
    <dbReference type="NCBI Taxonomy" id="56646"/>
    <lineage>
        <taxon>Eukaryota</taxon>
        <taxon>Fungi</taxon>
        <taxon>Dikarya</taxon>
        <taxon>Ascomycota</taxon>
        <taxon>Pezizomycotina</taxon>
        <taxon>Sordariomycetes</taxon>
        <taxon>Hypocreomycetidae</taxon>
        <taxon>Hypocreales</taxon>
        <taxon>Nectriaceae</taxon>
        <taxon>Fusarium</taxon>
    </lineage>
</organism>
<dbReference type="Proteomes" id="UP000245910">
    <property type="component" value="Chromosome IIII"/>
</dbReference>
<dbReference type="EMBL" id="LN649232">
    <property type="protein sequence ID" value="CEI38667.1"/>
    <property type="molecule type" value="Genomic_DNA"/>
</dbReference>
<keyword evidence="5" id="KW-1185">Reference proteome</keyword>
<sequence length="623" mass="69495">MTGTTKRGQRGTPLQYATMNGHRDILEFLVEVGVNPHIPSTGLCECWSVGTKSYALHTALAHSKVKGAAKLLIEGLGVYWSYPDMPALRDERPKDEDERPQPAGETLRYVLDYHVYNLEEGILARNDLDASVRDSLGRTPLFNAVSSGRLKTVKSLLQHPEADASVTGHYGLIPLHLAVDIRTLPIFEVLLRRLEVDATKKDDRERTLLHLAALRSGVDIAKLLHELPGVDAASPDGEGMTTLHWAVRGRDIAWKGGRWKQGYPPLRTYVTEGLEILNILLARPEVNAGLHDQKGLTPLHRACLLGDRKVAELLLQREGVGPNARGLNGQTPRHIAASCRLRGALELMDLLLEQPGVEITDCDYDGRTILHYIGGGLPQAWRAKPVIENALREGVPIDRLGAEPIVSKRFKYNHSLLHLCTSAPNSPEDHRNEVVEELISRGIEIDTYTDSPLFDIDNDEDEKIDNVEGIRSASLVVGTDCTPLMWTVLGDQSTKNMEMLLDARADPNVHVVIRDLELEGKTKSNRQAFLSGVFRLAWDPEGLLLKHESWLDFDGPVDSPLQEACEAAEDGRMRLLRTLLEFSTAKNVSQRHVKEVICEYENKPQHEEILSVLRAFEQRLFSK</sequence>
<dbReference type="Pfam" id="PF00023">
    <property type="entry name" value="Ank"/>
    <property type="match status" value="1"/>
</dbReference>
<dbReference type="PANTHER" id="PTHR24198">
    <property type="entry name" value="ANKYRIN REPEAT AND PROTEIN KINASE DOMAIN-CONTAINING PROTEIN"/>
    <property type="match status" value="1"/>
</dbReference>
<dbReference type="PROSITE" id="PS50088">
    <property type="entry name" value="ANK_REPEAT"/>
    <property type="match status" value="2"/>
</dbReference>
<proteinExistence type="predicted"/>
<evidence type="ECO:0000256" key="2">
    <source>
        <dbReference type="ARBA" id="ARBA00023043"/>
    </source>
</evidence>
<dbReference type="InterPro" id="IPR002110">
    <property type="entry name" value="Ankyrin_rpt"/>
</dbReference>
<dbReference type="SMART" id="SM00248">
    <property type="entry name" value="ANK"/>
    <property type="match status" value="10"/>
</dbReference>
<evidence type="ECO:0000256" key="1">
    <source>
        <dbReference type="ARBA" id="ARBA00022737"/>
    </source>
</evidence>
<reference evidence="5" key="1">
    <citation type="submission" date="2014-10" db="EMBL/GenBank/DDBJ databases">
        <authorList>
            <person name="King R."/>
        </authorList>
    </citation>
    <scope>NUCLEOTIDE SEQUENCE [LARGE SCALE GENOMIC DNA]</scope>
    <source>
        <strain evidence="5">A3/5</strain>
    </source>
</reference>
<keyword evidence="1" id="KW-0677">Repeat</keyword>
<feature type="repeat" description="ANK" evidence="3">
    <location>
        <begin position="9"/>
        <end position="41"/>
    </location>
</feature>
<dbReference type="Pfam" id="PF12796">
    <property type="entry name" value="Ank_2"/>
    <property type="match status" value="2"/>
</dbReference>
<evidence type="ECO:0000313" key="5">
    <source>
        <dbReference type="Proteomes" id="UP000245910"/>
    </source>
</evidence>
<dbReference type="AlphaFoldDB" id="A0A2L2TE81"/>
<evidence type="ECO:0000256" key="3">
    <source>
        <dbReference type="PROSITE-ProRule" id="PRU00023"/>
    </source>
</evidence>